<feature type="transmembrane region" description="Helical" evidence="4">
    <location>
        <begin position="169"/>
        <end position="187"/>
    </location>
</feature>
<feature type="transmembrane region" description="Helical" evidence="4">
    <location>
        <begin position="78"/>
        <end position="97"/>
    </location>
</feature>
<dbReference type="SUPFAM" id="SSF103473">
    <property type="entry name" value="MFS general substrate transporter"/>
    <property type="match status" value="1"/>
</dbReference>
<organism evidence="5 6">
    <name type="scientific">Microbulbifer taiwanensis</name>
    <dbReference type="NCBI Taxonomy" id="986746"/>
    <lineage>
        <taxon>Bacteria</taxon>
        <taxon>Pseudomonadati</taxon>
        <taxon>Pseudomonadota</taxon>
        <taxon>Gammaproteobacteria</taxon>
        <taxon>Cellvibrionales</taxon>
        <taxon>Microbulbiferaceae</taxon>
        <taxon>Microbulbifer</taxon>
    </lineage>
</organism>
<sequence length="392" mass="40837">MFTGSRSRTPVILSLGLSQTLAWGSTYYLPAVLAAPMARDLGLSDSSIFAAFSAALVISALMGPAVGRSIERRGGRDLLAISSLVCAAGLMLLGSAGGPLQLWGAWLVIGIGMALGLYEPAFATLTRLYGRDARSSITGITLIAGFASTLCWPLSAWLEADMDWRNACYTWAAAHLLLGLPLNRLGIPSTDRVVAQPEKTRVAGKESDAGMAMVLLASAFSIVWFISTGMAAHLPRLLQESGLSPAAAIAAAGLVGPAQVAARLCEAALQRYCHPLLSARLATLAHPAGAFGVIAMGAPAANVFSFLHGFGNGILTIAKGTLPLAIFGARDYGLRLGLLMAPARFAQALSPLAFAFLIERFADGALFLSCALGLLAFAMLSLLNHLTTRNPV</sequence>
<feature type="transmembrane region" description="Helical" evidence="4">
    <location>
        <begin position="364"/>
        <end position="383"/>
    </location>
</feature>
<comment type="caution">
    <text evidence="5">The sequence shown here is derived from an EMBL/GenBank/DDBJ whole genome shotgun (WGS) entry which is preliminary data.</text>
</comment>
<name>A0ABW1YWA7_9GAMM</name>
<dbReference type="Gene3D" id="1.20.1250.20">
    <property type="entry name" value="MFS general substrate transporter like domains"/>
    <property type="match status" value="1"/>
</dbReference>
<feature type="transmembrane region" description="Helical" evidence="4">
    <location>
        <begin position="246"/>
        <end position="265"/>
    </location>
</feature>
<evidence type="ECO:0000313" key="5">
    <source>
        <dbReference type="EMBL" id="MFC6635665.1"/>
    </source>
</evidence>
<feature type="transmembrane region" description="Helical" evidence="4">
    <location>
        <begin position="137"/>
        <end position="157"/>
    </location>
</feature>
<keyword evidence="3 4" id="KW-0472">Membrane</keyword>
<dbReference type="InterPro" id="IPR011701">
    <property type="entry name" value="MFS"/>
</dbReference>
<accession>A0ABW1YWA7</accession>
<dbReference type="Proteomes" id="UP001596425">
    <property type="component" value="Unassembled WGS sequence"/>
</dbReference>
<evidence type="ECO:0000256" key="1">
    <source>
        <dbReference type="ARBA" id="ARBA00022692"/>
    </source>
</evidence>
<keyword evidence="6" id="KW-1185">Reference proteome</keyword>
<proteinExistence type="predicted"/>
<protein>
    <submittedName>
        <fullName evidence="5">MFS transporter</fullName>
    </submittedName>
</protein>
<keyword evidence="1 4" id="KW-0812">Transmembrane</keyword>
<feature type="transmembrane region" description="Helical" evidence="4">
    <location>
        <begin position="208"/>
        <end position="226"/>
    </location>
</feature>
<feature type="transmembrane region" description="Helical" evidence="4">
    <location>
        <begin position="46"/>
        <end position="66"/>
    </location>
</feature>
<feature type="transmembrane region" description="Helical" evidence="4">
    <location>
        <begin position="103"/>
        <end position="125"/>
    </location>
</feature>
<dbReference type="InterPro" id="IPR036259">
    <property type="entry name" value="MFS_trans_sf"/>
</dbReference>
<evidence type="ECO:0000256" key="3">
    <source>
        <dbReference type="ARBA" id="ARBA00023136"/>
    </source>
</evidence>
<feature type="transmembrane region" description="Helical" evidence="4">
    <location>
        <begin position="277"/>
        <end position="298"/>
    </location>
</feature>
<dbReference type="Pfam" id="PF07690">
    <property type="entry name" value="MFS_1"/>
    <property type="match status" value="1"/>
</dbReference>
<reference evidence="6" key="1">
    <citation type="journal article" date="2019" name="Int. J. Syst. Evol. Microbiol.">
        <title>The Global Catalogue of Microorganisms (GCM) 10K type strain sequencing project: providing services to taxonomists for standard genome sequencing and annotation.</title>
        <authorList>
            <consortium name="The Broad Institute Genomics Platform"/>
            <consortium name="The Broad Institute Genome Sequencing Center for Infectious Disease"/>
            <person name="Wu L."/>
            <person name="Ma J."/>
        </authorList>
    </citation>
    <scope>NUCLEOTIDE SEQUENCE [LARGE SCALE GENOMIC DNA]</scope>
    <source>
        <strain evidence="6">CGMCC 1.13718</strain>
    </source>
</reference>
<feature type="transmembrane region" description="Helical" evidence="4">
    <location>
        <begin position="336"/>
        <end position="358"/>
    </location>
</feature>
<dbReference type="RefSeq" id="WP_319024559.1">
    <property type="nucleotide sequence ID" value="NZ_JACZFR010000030.1"/>
</dbReference>
<keyword evidence="2 4" id="KW-1133">Transmembrane helix</keyword>
<evidence type="ECO:0000256" key="2">
    <source>
        <dbReference type="ARBA" id="ARBA00022989"/>
    </source>
</evidence>
<gene>
    <name evidence="5" type="ORF">ACFQBM_20545</name>
</gene>
<evidence type="ECO:0000256" key="4">
    <source>
        <dbReference type="SAM" id="Phobius"/>
    </source>
</evidence>
<dbReference type="EMBL" id="JBHSVR010000001">
    <property type="protein sequence ID" value="MFC6635665.1"/>
    <property type="molecule type" value="Genomic_DNA"/>
</dbReference>
<evidence type="ECO:0000313" key="6">
    <source>
        <dbReference type="Proteomes" id="UP001596425"/>
    </source>
</evidence>